<comment type="caution">
    <text evidence="7">Lacks conserved residue(s) required for the propagation of feature annotation.</text>
</comment>
<comment type="subunit">
    <text evidence="7">Heterotetramer of two alpha and two beta subunits.</text>
</comment>
<keyword evidence="3 7" id="KW-0436">Ligase</keyword>
<dbReference type="Pfam" id="PF00549">
    <property type="entry name" value="Ligase_CoA"/>
    <property type="match status" value="1"/>
</dbReference>
<evidence type="ECO:0000256" key="8">
    <source>
        <dbReference type="PROSITE-ProRule" id="PRU00409"/>
    </source>
</evidence>
<keyword evidence="4 7" id="KW-0479">Metal-binding</keyword>
<dbReference type="InterPro" id="IPR016102">
    <property type="entry name" value="Succinyl-CoA_synth-like"/>
</dbReference>
<evidence type="ECO:0000256" key="6">
    <source>
        <dbReference type="ARBA" id="ARBA00022842"/>
    </source>
</evidence>
<keyword evidence="7 8" id="KW-0067">ATP-binding</keyword>
<dbReference type="PIRSF" id="PIRSF001554">
    <property type="entry name" value="SucCS_beta"/>
    <property type="match status" value="1"/>
</dbReference>
<feature type="binding site" evidence="7">
    <location>
        <begin position="314"/>
        <end position="316"/>
    </location>
    <ligand>
        <name>substrate</name>
        <note>ligand shared with subunit alpha</note>
    </ligand>
</feature>
<keyword evidence="6 7" id="KW-0460">Magnesium</keyword>
<feature type="domain" description="ATP-grasp" evidence="9">
    <location>
        <begin position="9"/>
        <end position="220"/>
    </location>
</feature>
<dbReference type="NCBIfam" id="TIGR01016">
    <property type="entry name" value="sucCoAbeta"/>
    <property type="match status" value="1"/>
</dbReference>
<dbReference type="Proteomes" id="UP000739538">
    <property type="component" value="Unassembled WGS sequence"/>
</dbReference>
<evidence type="ECO:0000256" key="4">
    <source>
        <dbReference type="ARBA" id="ARBA00022723"/>
    </source>
</evidence>
<dbReference type="PANTHER" id="PTHR11815">
    <property type="entry name" value="SUCCINYL-COA SYNTHETASE BETA CHAIN"/>
    <property type="match status" value="1"/>
</dbReference>
<comment type="cofactor">
    <cofactor evidence="7">
        <name>Mg(2+)</name>
        <dbReference type="ChEBI" id="CHEBI:18420"/>
    </cofactor>
    <text evidence="7">Binds 1 Mg(2+) ion per subunit.</text>
</comment>
<dbReference type="GO" id="GO:0006104">
    <property type="term" value="P:succinyl-CoA metabolic process"/>
    <property type="evidence" value="ECO:0007669"/>
    <property type="project" value="TreeGrafter"/>
</dbReference>
<feature type="binding site" evidence="7">
    <location>
        <position position="100"/>
    </location>
    <ligand>
        <name>ATP</name>
        <dbReference type="ChEBI" id="CHEBI:30616"/>
    </ligand>
</feature>
<evidence type="ECO:0000313" key="11">
    <source>
        <dbReference type="Proteomes" id="UP000739538"/>
    </source>
</evidence>
<reference evidence="10" key="1">
    <citation type="submission" date="2020-04" db="EMBL/GenBank/DDBJ databases">
        <authorList>
            <person name="Zhang T."/>
        </authorList>
    </citation>
    <scope>NUCLEOTIDE SEQUENCE</scope>
    <source>
        <strain evidence="10">HKST-UBA02</strain>
    </source>
</reference>
<comment type="function">
    <text evidence="7">Succinyl-CoA synthetase functions in the citric acid cycle (TCA), coupling the hydrolysis of succinyl-CoA to the synthesis of either ATP or GTP and thus represents the only step of substrate-level phosphorylation in the TCA. The beta subunit provides nucleotide specificity of the enzyme and binds the substrate succinate, while the binding sites for coenzyme A and phosphate are found in the alpha subunit.</text>
</comment>
<dbReference type="AlphaFoldDB" id="A0A956SE99"/>
<dbReference type="GO" id="GO:0005524">
    <property type="term" value="F:ATP binding"/>
    <property type="evidence" value="ECO:0007669"/>
    <property type="project" value="UniProtKB-UniRule"/>
</dbReference>
<comment type="catalytic activity">
    <reaction evidence="7">
        <text>succinate + ATP + CoA = succinyl-CoA + ADP + phosphate</text>
        <dbReference type="Rhea" id="RHEA:17661"/>
        <dbReference type="ChEBI" id="CHEBI:30031"/>
        <dbReference type="ChEBI" id="CHEBI:30616"/>
        <dbReference type="ChEBI" id="CHEBI:43474"/>
        <dbReference type="ChEBI" id="CHEBI:57287"/>
        <dbReference type="ChEBI" id="CHEBI:57292"/>
        <dbReference type="ChEBI" id="CHEBI:456216"/>
        <dbReference type="EC" id="6.2.1.5"/>
    </reaction>
</comment>
<feature type="binding site" evidence="7">
    <location>
        <position position="257"/>
    </location>
    <ligand>
        <name>substrate</name>
        <note>ligand shared with subunit alpha</note>
    </ligand>
</feature>
<feature type="binding site" evidence="7">
    <location>
        <begin position="53"/>
        <end position="55"/>
    </location>
    <ligand>
        <name>ATP</name>
        <dbReference type="ChEBI" id="CHEBI:30616"/>
    </ligand>
</feature>
<evidence type="ECO:0000259" key="9">
    <source>
        <dbReference type="PROSITE" id="PS50975"/>
    </source>
</evidence>
<evidence type="ECO:0000256" key="1">
    <source>
        <dbReference type="ARBA" id="ARBA00009182"/>
    </source>
</evidence>
<dbReference type="InterPro" id="IPR013815">
    <property type="entry name" value="ATP_grasp_subdomain_1"/>
</dbReference>
<dbReference type="GO" id="GO:0000287">
    <property type="term" value="F:magnesium ion binding"/>
    <property type="evidence" value="ECO:0007669"/>
    <property type="project" value="UniProtKB-UniRule"/>
</dbReference>
<dbReference type="PROSITE" id="PS01217">
    <property type="entry name" value="SUCCINYL_COA_LIG_3"/>
    <property type="match status" value="1"/>
</dbReference>
<dbReference type="Gene3D" id="3.30.470.20">
    <property type="entry name" value="ATP-grasp fold, B domain"/>
    <property type="match status" value="1"/>
</dbReference>
<dbReference type="InterPro" id="IPR013650">
    <property type="entry name" value="ATP-grasp_succ-CoA_synth-type"/>
</dbReference>
<dbReference type="FunFam" id="3.40.50.261:FF:000001">
    <property type="entry name" value="Succinate--CoA ligase [ADP-forming] subunit beta"/>
    <property type="match status" value="1"/>
</dbReference>
<accession>A0A956SE99</accession>
<comment type="caution">
    <text evidence="10">The sequence shown here is derived from an EMBL/GenBank/DDBJ whole genome shotgun (WGS) entry which is preliminary data.</text>
</comment>
<dbReference type="PROSITE" id="PS50975">
    <property type="entry name" value="ATP_GRASP"/>
    <property type="match status" value="1"/>
</dbReference>
<protein>
    <recommendedName>
        <fullName evidence="7">Succinate--CoA ligase [ADP-forming] subunit beta</fullName>
        <ecNumber evidence="7">6.2.1.5</ecNumber>
    </recommendedName>
    <alternativeName>
        <fullName evidence="7">Succinyl-CoA synthetase subunit beta</fullName>
        <shortName evidence="7">SCS-beta</shortName>
    </alternativeName>
</protein>
<comment type="pathway">
    <text evidence="7">Carbohydrate metabolism; tricarboxylic acid cycle; succinate from succinyl-CoA (ligase route): step 1/1.</text>
</comment>
<reference evidence="10" key="2">
    <citation type="journal article" date="2021" name="Microbiome">
        <title>Successional dynamics and alternative stable states in a saline activated sludge microbial community over 9 years.</title>
        <authorList>
            <person name="Wang Y."/>
            <person name="Ye J."/>
            <person name="Ju F."/>
            <person name="Liu L."/>
            <person name="Boyd J.A."/>
            <person name="Deng Y."/>
            <person name="Parks D.H."/>
            <person name="Jiang X."/>
            <person name="Yin X."/>
            <person name="Woodcroft B.J."/>
            <person name="Tyson G.W."/>
            <person name="Hugenholtz P."/>
            <person name="Polz M.F."/>
            <person name="Zhang T."/>
        </authorList>
    </citation>
    <scope>NUCLEOTIDE SEQUENCE</scope>
    <source>
        <strain evidence="10">HKST-UBA02</strain>
    </source>
</reference>
<dbReference type="GO" id="GO:0004775">
    <property type="term" value="F:succinate-CoA ligase (ADP-forming) activity"/>
    <property type="evidence" value="ECO:0007669"/>
    <property type="project" value="UniProtKB-UniRule"/>
</dbReference>
<keyword evidence="5 7" id="KW-0547">Nucleotide-binding</keyword>
<evidence type="ECO:0000256" key="7">
    <source>
        <dbReference type="HAMAP-Rule" id="MF_00558"/>
    </source>
</evidence>
<dbReference type="Gene3D" id="3.40.50.261">
    <property type="entry name" value="Succinyl-CoA synthetase domains"/>
    <property type="match status" value="1"/>
</dbReference>
<dbReference type="FunFam" id="3.30.470.20:FF:000002">
    <property type="entry name" value="Succinate--CoA ligase [ADP-forming] subunit beta"/>
    <property type="match status" value="1"/>
</dbReference>
<dbReference type="GO" id="GO:0042709">
    <property type="term" value="C:succinate-CoA ligase complex"/>
    <property type="evidence" value="ECO:0007669"/>
    <property type="project" value="TreeGrafter"/>
</dbReference>
<comment type="catalytic activity">
    <reaction evidence="7">
        <text>GTP + succinate + CoA = succinyl-CoA + GDP + phosphate</text>
        <dbReference type="Rhea" id="RHEA:22120"/>
        <dbReference type="ChEBI" id="CHEBI:30031"/>
        <dbReference type="ChEBI" id="CHEBI:37565"/>
        <dbReference type="ChEBI" id="CHEBI:43474"/>
        <dbReference type="ChEBI" id="CHEBI:57287"/>
        <dbReference type="ChEBI" id="CHEBI:57292"/>
        <dbReference type="ChEBI" id="CHEBI:58189"/>
    </reaction>
</comment>
<dbReference type="Gene3D" id="3.30.1490.20">
    <property type="entry name" value="ATP-grasp fold, A domain"/>
    <property type="match status" value="1"/>
</dbReference>
<organism evidence="10 11">
    <name type="scientific">Eiseniibacteriota bacterium</name>
    <dbReference type="NCBI Taxonomy" id="2212470"/>
    <lineage>
        <taxon>Bacteria</taxon>
        <taxon>Candidatus Eiseniibacteriota</taxon>
    </lineage>
</organism>
<dbReference type="Pfam" id="PF08442">
    <property type="entry name" value="ATP-grasp_2"/>
    <property type="match status" value="1"/>
</dbReference>
<dbReference type="GO" id="GO:0005829">
    <property type="term" value="C:cytosol"/>
    <property type="evidence" value="ECO:0007669"/>
    <property type="project" value="TreeGrafter"/>
</dbReference>
<dbReference type="EMBL" id="JAGQHS010000016">
    <property type="protein sequence ID" value="MCA9755123.1"/>
    <property type="molecule type" value="Genomic_DNA"/>
</dbReference>
<dbReference type="HAMAP" id="MF_00558">
    <property type="entry name" value="Succ_CoA_beta"/>
    <property type="match status" value="1"/>
</dbReference>
<keyword evidence="2 7" id="KW-0816">Tricarboxylic acid cycle</keyword>
<sequence>MNIHEYQAKQVFLKHGIPVPPGGEVAGTAAEAEAIAAKIGGPVVVKAQVHSGGRGKAGGVKLAKTAAEAKEKAEAILQLHIQGLPVRKVLVAPALDIAHEYYLGIVLDRQMGLPAIMISREGGVEIEEVARTKPEALHKLHFDPARGLRPYEARQLAAKAEPDGKVAGKIARVIEKLAKTYASVDASLAEINPLIQTPDGDILALDAKINLDDNALYRHPDLEAMRDPDTETDSERVARDMGLTFIKLDGSIGCVVNGAGLAMATMDLVKHFGGDPANFLDIGGSSNPDKVVTAIRIITEDPNVKAILFNIFGGITRCDDVARGLVEGVKQTGVKLPIVIRLVGTNEKEGREILASASGLHPAETMDDAVKKVVELAGAGA</sequence>
<dbReference type="GO" id="GO:0006099">
    <property type="term" value="P:tricarboxylic acid cycle"/>
    <property type="evidence" value="ECO:0007669"/>
    <property type="project" value="UniProtKB-UniRule"/>
</dbReference>
<dbReference type="SUPFAM" id="SSF56059">
    <property type="entry name" value="Glutathione synthetase ATP-binding domain-like"/>
    <property type="match status" value="1"/>
</dbReference>
<evidence type="ECO:0000256" key="5">
    <source>
        <dbReference type="ARBA" id="ARBA00022741"/>
    </source>
</evidence>
<dbReference type="PANTHER" id="PTHR11815:SF10">
    <property type="entry name" value="SUCCINATE--COA LIGASE [GDP-FORMING] SUBUNIT BETA, MITOCHONDRIAL"/>
    <property type="match status" value="1"/>
</dbReference>
<feature type="binding site" evidence="7">
    <location>
        <position position="192"/>
    </location>
    <ligand>
        <name>Mg(2+)</name>
        <dbReference type="ChEBI" id="CHEBI:18420"/>
    </ligand>
</feature>
<dbReference type="InterPro" id="IPR005811">
    <property type="entry name" value="SUCC_ACL_C"/>
</dbReference>
<proteinExistence type="inferred from homology"/>
<feature type="binding site" evidence="7">
    <location>
        <position position="46"/>
    </location>
    <ligand>
        <name>ATP</name>
        <dbReference type="ChEBI" id="CHEBI:30616"/>
    </ligand>
</feature>
<feature type="binding site" evidence="7">
    <location>
        <position position="95"/>
    </location>
    <ligand>
        <name>ATP</name>
        <dbReference type="ChEBI" id="CHEBI:30616"/>
    </ligand>
</feature>
<evidence type="ECO:0000256" key="2">
    <source>
        <dbReference type="ARBA" id="ARBA00022532"/>
    </source>
</evidence>
<dbReference type="EC" id="6.2.1.5" evidence="7"/>
<dbReference type="NCBIfam" id="NF001913">
    <property type="entry name" value="PRK00696.1"/>
    <property type="match status" value="1"/>
</dbReference>
<dbReference type="InterPro" id="IPR005809">
    <property type="entry name" value="Succ_CoA_ligase-like_bsu"/>
</dbReference>
<evidence type="ECO:0000313" key="10">
    <source>
        <dbReference type="EMBL" id="MCA9755123.1"/>
    </source>
</evidence>
<feature type="binding site" evidence="7">
    <location>
        <position position="206"/>
    </location>
    <ligand>
        <name>Mg(2+)</name>
        <dbReference type="ChEBI" id="CHEBI:18420"/>
    </ligand>
</feature>
<gene>
    <name evidence="7 10" type="primary">sucC</name>
    <name evidence="10" type="ORF">KDA27_04925</name>
</gene>
<evidence type="ECO:0000256" key="3">
    <source>
        <dbReference type="ARBA" id="ARBA00022598"/>
    </source>
</evidence>
<dbReference type="InterPro" id="IPR017866">
    <property type="entry name" value="Succ-CoA_synthase_bsu_CS"/>
</dbReference>
<name>A0A956SE99_UNCEI</name>
<comment type="similarity">
    <text evidence="1 7">Belongs to the succinate/malate CoA ligase beta subunit family.</text>
</comment>
<dbReference type="InterPro" id="IPR011761">
    <property type="entry name" value="ATP-grasp"/>
</dbReference>
<dbReference type="SUPFAM" id="SSF52210">
    <property type="entry name" value="Succinyl-CoA synthetase domains"/>
    <property type="match status" value="1"/>
</dbReference>